<dbReference type="EC" id="2.7.7.72" evidence="3"/>
<dbReference type="InterPro" id="IPR050124">
    <property type="entry name" value="tRNA_CCA-adding_enzyme"/>
</dbReference>
<gene>
    <name evidence="3" type="primary">cca_1</name>
    <name evidence="3" type="ORF">CA54_37950</name>
</gene>
<evidence type="ECO:0000256" key="1">
    <source>
        <dbReference type="ARBA" id="ARBA00022741"/>
    </source>
</evidence>
<dbReference type="Proteomes" id="UP000320735">
    <property type="component" value="Unassembled WGS sequence"/>
</dbReference>
<dbReference type="SUPFAM" id="SSF109604">
    <property type="entry name" value="HD-domain/PDEase-like"/>
    <property type="match status" value="1"/>
</dbReference>
<dbReference type="Gene3D" id="1.10.3210.10">
    <property type="entry name" value="Hypothetical protein af1432"/>
    <property type="match status" value="1"/>
</dbReference>
<dbReference type="GO" id="GO:0000166">
    <property type="term" value="F:nucleotide binding"/>
    <property type="evidence" value="ECO:0007669"/>
    <property type="project" value="UniProtKB-KW"/>
</dbReference>
<accession>A0A5C6BSK6</accession>
<dbReference type="InterPro" id="IPR003607">
    <property type="entry name" value="HD/PDEase_dom"/>
</dbReference>
<name>A0A5C6BSK6_9PLAN</name>
<dbReference type="SMART" id="SM00471">
    <property type="entry name" value="HDc"/>
    <property type="match status" value="1"/>
</dbReference>
<evidence type="ECO:0000313" key="4">
    <source>
        <dbReference type="Proteomes" id="UP000320735"/>
    </source>
</evidence>
<dbReference type="AlphaFoldDB" id="A0A5C6BSK6"/>
<dbReference type="CDD" id="cd00077">
    <property type="entry name" value="HDc"/>
    <property type="match status" value="1"/>
</dbReference>
<keyword evidence="4" id="KW-1185">Reference proteome</keyword>
<feature type="domain" description="HD/PDEase" evidence="2">
    <location>
        <begin position="244"/>
        <end position="311"/>
    </location>
</feature>
<evidence type="ECO:0000259" key="2">
    <source>
        <dbReference type="SMART" id="SM00471"/>
    </source>
</evidence>
<dbReference type="GO" id="GO:0004810">
    <property type="term" value="F:CCA tRNA nucleotidyltransferase activity"/>
    <property type="evidence" value="ECO:0007669"/>
    <property type="project" value="UniProtKB-EC"/>
</dbReference>
<keyword evidence="1" id="KW-0547">Nucleotide-binding</keyword>
<dbReference type="InterPro" id="IPR043519">
    <property type="entry name" value="NT_sf"/>
</dbReference>
<reference evidence="3 4" key="1">
    <citation type="submission" date="2019-02" db="EMBL/GenBank/DDBJ databases">
        <title>Deep-cultivation of Planctomycetes and their phenomic and genomic characterization uncovers novel biology.</title>
        <authorList>
            <person name="Wiegand S."/>
            <person name="Jogler M."/>
            <person name="Boedeker C."/>
            <person name="Pinto D."/>
            <person name="Vollmers J."/>
            <person name="Rivas-Marin E."/>
            <person name="Kohn T."/>
            <person name="Peeters S.H."/>
            <person name="Heuer A."/>
            <person name="Rast P."/>
            <person name="Oberbeckmann S."/>
            <person name="Bunk B."/>
            <person name="Jeske O."/>
            <person name="Meyerdierks A."/>
            <person name="Storesund J.E."/>
            <person name="Kallscheuer N."/>
            <person name="Luecker S."/>
            <person name="Lage O.M."/>
            <person name="Pohl T."/>
            <person name="Merkel B.J."/>
            <person name="Hornburger P."/>
            <person name="Mueller R.-W."/>
            <person name="Bruemmer F."/>
            <person name="Labrenz M."/>
            <person name="Spormann A.M."/>
            <person name="Op Den Camp H."/>
            <person name="Overmann J."/>
            <person name="Amann R."/>
            <person name="Jetten M.S.M."/>
            <person name="Mascher T."/>
            <person name="Medema M.H."/>
            <person name="Devos D.P."/>
            <person name="Kaster A.-K."/>
            <person name="Ovreas L."/>
            <person name="Rohde M."/>
            <person name="Galperin M.Y."/>
            <person name="Jogler C."/>
        </authorList>
    </citation>
    <scope>NUCLEOTIDE SEQUENCE [LARGE SCALE GENOMIC DNA]</scope>
    <source>
        <strain evidence="3 4">CA54</strain>
    </source>
</reference>
<sequence>MVAPAPMPSDKLRREIAYEAARLMYSRQESEYYTAKMKAGRKLCRGWVKPRDLPSNAEIREAIQSFARMHEGDQRTANLREMRVAALRVMRLLERFRPRLIGSVMTGHVRRGSDIDIHIFSDSVEAVVAVLREEGIPHDLERKQVRKHGEERVFNHLHFHDQFHFELTIYASKQAHYVFKSSVTGKAIERASIAELELFLAVEYPSLDLDEAVAEVEERVDRFQIYEMLLVPLEQVKQSKKYHPEGDVLYHSLQVFDIAREERPYDEEFLLAALLHDVGKGIDPDDHVSAGLEALADYITPRTAWLIEHHMEAHAVADGSIGARARRRLEASEDFEELMLLEECDDAGREPAYDAPDVDEALDYLRELSAMCG</sequence>
<keyword evidence="3" id="KW-0548">Nucleotidyltransferase</keyword>
<dbReference type="InterPro" id="IPR006674">
    <property type="entry name" value="HD_domain"/>
</dbReference>
<dbReference type="SUPFAM" id="SSF81301">
    <property type="entry name" value="Nucleotidyltransferase"/>
    <property type="match status" value="1"/>
</dbReference>
<protein>
    <submittedName>
        <fullName evidence="3">Multifunctional CCA protein</fullName>
        <ecNumber evidence="3">2.7.7.72</ecNumber>
    </submittedName>
</protein>
<comment type="caution">
    <text evidence="3">The sequence shown here is derived from an EMBL/GenBank/DDBJ whole genome shotgun (WGS) entry which is preliminary data.</text>
</comment>
<organism evidence="3 4">
    <name type="scientific">Symmachiella macrocystis</name>
    <dbReference type="NCBI Taxonomy" id="2527985"/>
    <lineage>
        <taxon>Bacteria</taxon>
        <taxon>Pseudomonadati</taxon>
        <taxon>Planctomycetota</taxon>
        <taxon>Planctomycetia</taxon>
        <taxon>Planctomycetales</taxon>
        <taxon>Planctomycetaceae</taxon>
        <taxon>Symmachiella</taxon>
    </lineage>
</organism>
<dbReference type="EMBL" id="SJPP01000001">
    <property type="protein sequence ID" value="TWU14925.1"/>
    <property type="molecule type" value="Genomic_DNA"/>
</dbReference>
<keyword evidence="3" id="KW-0808">Transferase</keyword>
<dbReference type="Pfam" id="PF01966">
    <property type="entry name" value="HD"/>
    <property type="match status" value="1"/>
</dbReference>
<dbReference type="PANTHER" id="PTHR47545">
    <property type="entry name" value="MULTIFUNCTIONAL CCA PROTEIN"/>
    <property type="match status" value="1"/>
</dbReference>
<evidence type="ECO:0000313" key="3">
    <source>
        <dbReference type="EMBL" id="TWU14925.1"/>
    </source>
</evidence>
<proteinExistence type="predicted"/>